<dbReference type="HAMAP" id="MF_00381">
    <property type="entry name" value="IHF_beta"/>
    <property type="match status" value="1"/>
</dbReference>
<dbReference type="OrthoDB" id="9804203at2"/>
<dbReference type="NCBIfam" id="TIGR00988">
    <property type="entry name" value="hip"/>
    <property type="match status" value="1"/>
</dbReference>
<dbReference type="EMBL" id="VFFF01000002">
    <property type="protein sequence ID" value="TNY31413.1"/>
    <property type="molecule type" value="Genomic_DNA"/>
</dbReference>
<dbReference type="RefSeq" id="WP_140196367.1">
    <property type="nucleotide sequence ID" value="NZ_CP065915.1"/>
</dbReference>
<reference evidence="11 12" key="1">
    <citation type="submission" date="2019-06" db="EMBL/GenBank/DDBJ databases">
        <title>Genome of new Rhodobacteraceae sp. SM1903.</title>
        <authorList>
            <person name="Ren X."/>
        </authorList>
    </citation>
    <scope>NUCLEOTIDE SEQUENCE [LARGE SCALE GENOMIC DNA]</scope>
    <source>
        <strain evidence="11 12">SM1903</strain>
    </source>
</reference>
<keyword evidence="12" id="KW-1185">Reference proteome</keyword>
<dbReference type="PRINTS" id="PR01727">
    <property type="entry name" value="DNABINDINGHU"/>
</dbReference>
<evidence type="ECO:0000256" key="8">
    <source>
        <dbReference type="HAMAP-Rule" id="MF_00381"/>
    </source>
</evidence>
<dbReference type="PANTHER" id="PTHR33175">
    <property type="entry name" value="DNA-BINDING PROTEIN HU"/>
    <property type="match status" value="1"/>
</dbReference>
<dbReference type="NCBIfam" id="NF001222">
    <property type="entry name" value="PRK00199.1"/>
    <property type="match status" value="1"/>
</dbReference>
<name>A0A5C5GA33_9RHOB</name>
<gene>
    <name evidence="8 11" type="primary">ihfB</name>
    <name evidence="8" type="synonym">himD</name>
    <name evidence="11" type="ORF">FHY64_15460</name>
</gene>
<evidence type="ECO:0000313" key="12">
    <source>
        <dbReference type="Proteomes" id="UP000314011"/>
    </source>
</evidence>
<dbReference type="GO" id="GO:0003677">
    <property type="term" value="F:DNA binding"/>
    <property type="evidence" value="ECO:0007669"/>
    <property type="project" value="UniProtKB-UniRule"/>
</dbReference>
<dbReference type="Pfam" id="PF00216">
    <property type="entry name" value="Bac_DNA_binding"/>
    <property type="match status" value="1"/>
</dbReference>
<evidence type="ECO:0000256" key="1">
    <source>
        <dbReference type="ARBA" id="ARBA00010529"/>
    </source>
</evidence>
<evidence type="ECO:0000256" key="6">
    <source>
        <dbReference type="ARBA" id="ARBA00023163"/>
    </source>
</evidence>
<comment type="function">
    <text evidence="8 10">This protein is one of the two subunits of integration host factor, a specific DNA-binding protein that functions in genetic recombination as well as in transcriptional and translational control.</text>
</comment>
<evidence type="ECO:0000256" key="2">
    <source>
        <dbReference type="ARBA" id="ARBA00018700"/>
    </source>
</evidence>
<dbReference type="GO" id="GO:0005694">
    <property type="term" value="C:chromosome"/>
    <property type="evidence" value="ECO:0007669"/>
    <property type="project" value="InterPro"/>
</dbReference>
<comment type="similarity">
    <text evidence="1 8 9">Belongs to the bacterial histone-like protein family.</text>
</comment>
<sequence length="93" mass="10712">MIRSELIQKIADENPHLYQRDVEKIVNTVFEEITAAMSRGDRVELRGFGAFSVKKRDARVGRNPRTGESVEVEEKHVPFFKTGKLLRDRLNGK</sequence>
<dbReference type="Proteomes" id="UP000314011">
    <property type="component" value="Unassembled WGS sequence"/>
</dbReference>
<organism evidence="11 12">
    <name type="scientific">Pelagovum pacificum</name>
    <dbReference type="NCBI Taxonomy" id="2588711"/>
    <lineage>
        <taxon>Bacteria</taxon>
        <taxon>Pseudomonadati</taxon>
        <taxon>Pseudomonadota</taxon>
        <taxon>Alphaproteobacteria</taxon>
        <taxon>Rhodobacterales</taxon>
        <taxon>Paracoccaceae</taxon>
        <taxon>Pelagovum</taxon>
    </lineage>
</organism>
<evidence type="ECO:0000256" key="9">
    <source>
        <dbReference type="RuleBase" id="RU003939"/>
    </source>
</evidence>
<evidence type="ECO:0000313" key="11">
    <source>
        <dbReference type="EMBL" id="TNY31413.1"/>
    </source>
</evidence>
<dbReference type="GO" id="GO:0005829">
    <property type="term" value="C:cytosol"/>
    <property type="evidence" value="ECO:0007669"/>
    <property type="project" value="TreeGrafter"/>
</dbReference>
<dbReference type="AlphaFoldDB" id="A0A5C5GA33"/>
<dbReference type="InterPro" id="IPR010992">
    <property type="entry name" value="IHF-like_DNA-bd_dom_sf"/>
</dbReference>
<keyword evidence="7 8" id="KW-0233">DNA recombination</keyword>
<dbReference type="Gene3D" id="4.10.520.10">
    <property type="entry name" value="IHF-like DNA-binding proteins"/>
    <property type="match status" value="1"/>
</dbReference>
<dbReference type="PANTHER" id="PTHR33175:SF5">
    <property type="entry name" value="INTEGRATION HOST FACTOR SUBUNIT BETA"/>
    <property type="match status" value="1"/>
</dbReference>
<proteinExistence type="inferred from homology"/>
<protein>
    <recommendedName>
        <fullName evidence="2 8">Integration host factor subunit beta</fullName>
        <shortName evidence="8">IHF-beta</shortName>
    </recommendedName>
</protein>
<evidence type="ECO:0000256" key="5">
    <source>
        <dbReference type="ARBA" id="ARBA00023125"/>
    </source>
</evidence>
<evidence type="ECO:0000256" key="3">
    <source>
        <dbReference type="ARBA" id="ARBA00022845"/>
    </source>
</evidence>
<dbReference type="PROSITE" id="PS00045">
    <property type="entry name" value="HISTONE_LIKE"/>
    <property type="match status" value="1"/>
</dbReference>
<keyword evidence="4 8" id="KW-0805">Transcription regulation</keyword>
<comment type="caution">
    <text evidence="11">The sequence shown here is derived from an EMBL/GenBank/DDBJ whole genome shotgun (WGS) entry which is preliminary data.</text>
</comment>
<comment type="subunit">
    <text evidence="8 10">Heterodimer of an alpha and a beta chain.</text>
</comment>
<dbReference type="SUPFAM" id="SSF47729">
    <property type="entry name" value="IHF-like DNA-binding proteins"/>
    <property type="match status" value="1"/>
</dbReference>
<keyword evidence="5 8" id="KW-0238">DNA-binding</keyword>
<dbReference type="GO" id="GO:0006355">
    <property type="term" value="P:regulation of DNA-templated transcription"/>
    <property type="evidence" value="ECO:0007669"/>
    <property type="project" value="UniProtKB-UniRule"/>
</dbReference>
<dbReference type="CDD" id="cd13836">
    <property type="entry name" value="IHF_B"/>
    <property type="match status" value="1"/>
</dbReference>
<dbReference type="SMART" id="SM00411">
    <property type="entry name" value="BHL"/>
    <property type="match status" value="1"/>
</dbReference>
<dbReference type="GO" id="GO:0006417">
    <property type="term" value="P:regulation of translation"/>
    <property type="evidence" value="ECO:0007669"/>
    <property type="project" value="UniProtKB-UniRule"/>
</dbReference>
<dbReference type="GO" id="GO:0006310">
    <property type="term" value="P:DNA recombination"/>
    <property type="evidence" value="ECO:0007669"/>
    <property type="project" value="UniProtKB-UniRule"/>
</dbReference>
<evidence type="ECO:0000256" key="4">
    <source>
        <dbReference type="ARBA" id="ARBA00023015"/>
    </source>
</evidence>
<accession>A0A5C5GA33</accession>
<dbReference type="InterPro" id="IPR005685">
    <property type="entry name" value="IHF_beta"/>
</dbReference>
<evidence type="ECO:0000256" key="7">
    <source>
        <dbReference type="ARBA" id="ARBA00023172"/>
    </source>
</evidence>
<dbReference type="GO" id="GO:0030527">
    <property type="term" value="F:structural constituent of chromatin"/>
    <property type="evidence" value="ECO:0007669"/>
    <property type="project" value="InterPro"/>
</dbReference>
<evidence type="ECO:0000256" key="10">
    <source>
        <dbReference type="RuleBase" id="RU003941"/>
    </source>
</evidence>
<keyword evidence="6 8" id="KW-0804">Transcription</keyword>
<dbReference type="InterPro" id="IPR020816">
    <property type="entry name" value="Histone-like_DNA-bd_CS"/>
</dbReference>
<dbReference type="InterPro" id="IPR000119">
    <property type="entry name" value="Hist_DNA-bd"/>
</dbReference>
<keyword evidence="3 8" id="KW-0810">Translation regulation</keyword>